<name>A0A1I5U4Z0_9SPHN</name>
<dbReference type="EMBL" id="FOXP01000010">
    <property type="protein sequence ID" value="SFP90343.1"/>
    <property type="molecule type" value="Genomic_DNA"/>
</dbReference>
<dbReference type="Pfam" id="PF00291">
    <property type="entry name" value="PALP"/>
    <property type="match status" value="1"/>
</dbReference>
<dbReference type="InterPro" id="IPR036052">
    <property type="entry name" value="TrpB-like_PALP_sf"/>
</dbReference>
<dbReference type="Proteomes" id="UP000199586">
    <property type="component" value="Unassembled WGS sequence"/>
</dbReference>
<dbReference type="SUPFAM" id="SSF53686">
    <property type="entry name" value="Tryptophan synthase beta subunit-like PLP-dependent enzymes"/>
    <property type="match status" value="1"/>
</dbReference>
<proteinExistence type="inferred from homology"/>
<evidence type="ECO:0000256" key="4">
    <source>
        <dbReference type="ARBA" id="ARBA00023239"/>
    </source>
</evidence>
<dbReference type="NCBIfam" id="TIGR01127">
    <property type="entry name" value="ilvA_1Cterm"/>
    <property type="match status" value="1"/>
</dbReference>
<dbReference type="CDD" id="cd04886">
    <property type="entry name" value="ACT_ThrD-II-like"/>
    <property type="match status" value="1"/>
</dbReference>
<evidence type="ECO:0000256" key="2">
    <source>
        <dbReference type="ARBA" id="ARBA00010869"/>
    </source>
</evidence>
<dbReference type="Gene3D" id="3.30.70.260">
    <property type="match status" value="1"/>
</dbReference>
<dbReference type="GO" id="GO:0009097">
    <property type="term" value="P:isoleucine biosynthetic process"/>
    <property type="evidence" value="ECO:0007669"/>
    <property type="project" value="TreeGrafter"/>
</dbReference>
<keyword evidence="4" id="KW-0456">Lyase</keyword>
<feature type="domain" description="ACT" evidence="6">
    <location>
        <begin position="341"/>
        <end position="418"/>
    </location>
</feature>
<evidence type="ECO:0000313" key="8">
    <source>
        <dbReference type="Proteomes" id="UP000199586"/>
    </source>
</evidence>
<dbReference type="InterPro" id="IPR002912">
    <property type="entry name" value="ACT_dom"/>
</dbReference>
<keyword evidence="3" id="KW-0663">Pyridoxal phosphate</keyword>
<reference evidence="7 8" key="1">
    <citation type="submission" date="2016-10" db="EMBL/GenBank/DDBJ databases">
        <authorList>
            <person name="de Groot N.N."/>
        </authorList>
    </citation>
    <scope>NUCLEOTIDE SEQUENCE [LARGE SCALE GENOMIC DNA]</scope>
    <source>
        <strain evidence="7 8">CGMCC 1.9113</strain>
    </source>
</reference>
<evidence type="ECO:0000259" key="6">
    <source>
        <dbReference type="PROSITE" id="PS51671"/>
    </source>
</evidence>
<evidence type="ECO:0000256" key="3">
    <source>
        <dbReference type="ARBA" id="ARBA00022898"/>
    </source>
</evidence>
<dbReference type="GO" id="GO:0004794">
    <property type="term" value="F:threonine deaminase activity"/>
    <property type="evidence" value="ECO:0007669"/>
    <property type="project" value="InterPro"/>
</dbReference>
<protein>
    <submittedName>
        <fullName evidence="7">Threonine dehydratase</fullName>
    </submittedName>
</protein>
<dbReference type="GO" id="GO:0006567">
    <property type="term" value="P:L-threonine catabolic process"/>
    <property type="evidence" value="ECO:0007669"/>
    <property type="project" value="InterPro"/>
</dbReference>
<comment type="similarity">
    <text evidence="2">Belongs to the serine/threonine dehydratase family.</text>
</comment>
<evidence type="ECO:0000313" key="7">
    <source>
        <dbReference type="EMBL" id="SFP90343.1"/>
    </source>
</evidence>
<comment type="cofactor">
    <cofactor evidence="1">
        <name>pyridoxal 5'-phosphate</name>
        <dbReference type="ChEBI" id="CHEBI:597326"/>
    </cofactor>
</comment>
<sequence length="418" mass="44341">MATQIKPAASALPATLPVSIDDVRAAHARISDQIVRTPTLVSRTLSDLTGATVFLKFENLQFTAAYKERGALNTLLQLSDAARAKGVIAASAGNHAQGLAFHATRLGIPSTIVMPRNTPTVKVVQTEGHGANVVLEGDTFDAAYAHARVLEAERGLTFVHPFDDSRIIAGAGTTALEMLEDVPAIDTFVTPIGGGGLISGMATVARAWPTPVEVVGVEAELFPSMYNRVNGTHMPCAGDTLAEGIAVKEPGGITSTMVRALVDDILLVSERSLEEAVSLLLQIEKTVVEGAGAAGMAALLAHPGRFAGRTVGVVLCGGNIDTRLLANVLLRDLARSGRLARLRIRLQDQPGALFNVARIFDAQRINIIEVYHQRVFTTLPAKGLITDIECEARDRAHLDRLVAALREAGYETTTVELA</sequence>
<dbReference type="InterPro" id="IPR050147">
    <property type="entry name" value="Ser/Thr_Dehydratase"/>
</dbReference>
<dbReference type="InterPro" id="IPR001926">
    <property type="entry name" value="TrpB-like_PALP"/>
</dbReference>
<dbReference type="SUPFAM" id="SSF55021">
    <property type="entry name" value="ACT-like"/>
    <property type="match status" value="1"/>
</dbReference>
<gene>
    <name evidence="7" type="ORF">SAMN04488241_110121</name>
</gene>
<dbReference type="GO" id="GO:0006565">
    <property type="term" value="P:L-serine catabolic process"/>
    <property type="evidence" value="ECO:0007669"/>
    <property type="project" value="TreeGrafter"/>
</dbReference>
<dbReference type="OrthoDB" id="9811476at2"/>
<dbReference type="STRING" id="634430.SAMN04488241_110121"/>
<organism evidence="7 8">
    <name type="scientific">Sphingomonas rubra</name>
    <dbReference type="NCBI Taxonomy" id="634430"/>
    <lineage>
        <taxon>Bacteria</taxon>
        <taxon>Pseudomonadati</taxon>
        <taxon>Pseudomonadota</taxon>
        <taxon>Alphaproteobacteria</taxon>
        <taxon>Sphingomonadales</taxon>
        <taxon>Sphingomonadaceae</taxon>
        <taxon>Sphingomonas</taxon>
    </lineage>
</organism>
<dbReference type="Gene3D" id="3.40.50.1100">
    <property type="match status" value="2"/>
</dbReference>
<evidence type="ECO:0000256" key="5">
    <source>
        <dbReference type="ARBA" id="ARBA00049406"/>
    </source>
</evidence>
<dbReference type="NCBIfam" id="NF005600">
    <property type="entry name" value="PRK07334.1"/>
    <property type="match status" value="1"/>
</dbReference>
<dbReference type="InterPro" id="IPR045865">
    <property type="entry name" value="ACT-like_dom_sf"/>
</dbReference>
<dbReference type="PANTHER" id="PTHR48078:SF6">
    <property type="entry name" value="L-THREONINE DEHYDRATASE CATABOLIC TDCB"/>
    <property type="match status" value="1"/>
</dbReference>
<dbReference type="InterPro" id="IPR044561">
    <property type="entry name" value="ACT_ThrD-II-like"/>
</dbReference>
<dbReference type="PROSITE" id="PS51671">
    <property type="entry name" value="ACT"/>
    <property type="match status" value="1"/>
</dbReference>
<dbReference type="CDD" id="cd01562">
    <property type="entry name" value="Thr-dehyd"/>
    <property type="match status" value="1"/>
</dbReference>
<dbReference type="InterPro" id="IPR005789">
    <property type="entry name" value="Thr_deHydtase_catblc"/>
</dbReference>
<evidence type="ECO:0000256" key="1">
    <source>
        <dbReference type="ARBA" id="ARBA00001933"/>
    </source>
</evidence>
<dbReference type="PANTHER" id="PTHR48078">
    <property type="entry name" value="THREONINE DEHYDRATASE, MITOCHONDRIAL-RELATED"/>
    <property type="match status" value="1"/>
</dbReference>
<comment type="catalytic activity">
    <reaction evidence="5">
        <text>L-serine = pyruvate + NH4(+)</text>
        <dbReference type="Rhea" id="RHEA:19169"/>
        <dbReference type="ChEBI" id="CHEBI:15361"/>
        <dbReference type="ChEBI" id="CHEBI:28938"/>
        <dbReference type="ChEBI" id="CHEBI:33384"/>
        <dbReference type="EC" id="4.3.1.17"/>
    </reaction>
</comment>
<dbReference type="AlphaFoldDB" id="A0A1I5U4Z0"/>
<keyword evidence="8" id="KW-1185">Reference proteome</keyword>
<accession>A0A1I5U4Z0</accession>
<dbReference type="GO" id="GO:0003941">
    <property type="term" value="F:L-serine ammonia-lyase activity"/>
    <property type="evidence" value="ECO:0007669"/>
    <property type="project" value="UniProtKB-EC"/>
</dbReference>
<dbReference type="FunFam" id="3.40.50.1100:FF:000005">
    <property type="entry name" value="Threonine dehydratase catabolic"/>
    <property type="match status" value="1"/>
</dbReference>
<dbReference type="RefSeq" id="WP_093334087.1">
    <property type="nucleotide sequence ID" value="NZ_FOXP01000010.1"/>
</dbReference>